<sequence>MAVTLTGCAEESKVSAPQMVSDSALGGLLLDVADIDEIMGTNSMRTHPPVTSMGDHRNLLPNVNCLGVWQVDEAPIYDPSHWKSVRQQMLRTPDTDTWDSLVVQSVVSYRTEDGPRLFLADSADRWGKCTNHNVNIQLNAQWLPAWKSGELTTTDDRLAMPYSRGSGDQTRSCQHVLQAAANVIIDVIACGPQTASFTKATDLAARIEAKMPR</sequence>
<dbReference type="Gene3D" id="3.40.1000.70">
    <property type="entry name" value="PknH-like extracellular domain"/>
    <property type="match status" value="1"/>
</dbReference>
<dbReference type="Proteomes" id="UP000005442">
    <property type="component" value="Chromosome"/>
</dbReference>
<evidence type="ECO:0000313" key="3">
    <source>
        <dbReference type="Proteomes" id="UP000005442"/>
    </source>
</evidence>
<protein>
    <recommendedName>
        <fullName evidence="1">PknH-like extracellular domain-containing protein</fullName>
    </recommendedName>
</protein>
<evidence type="ECO:0000259" key="1">
    <source>
        <dbReference type="Pfam" id="PF14032"/>
    </source>
</evidence>
<dbReference type="InterPro" id="IPR038232">
    <property type="entry name" value="PknH-like_Extracell_sf"/>
</dbReference>
<feature type="domain" description="PknH-like extracellular" evidence="1">
    <location>
        <begin position="21"/>
        <end position="210"/>
    </location>
</feature>
<proteinExistence type="predicted"/>
<dbReference type="EMBL" id="CP003169">
    <property type="protein sequence ID" value="AEV74530.1"/>
    <property type="molecule type" value="Genomic_DNA"/>
</dbReference>
<dbReference type="OrthoDB" id="4761399at2"/>
<organism evidence="2 3">
    <name type="scientific">Mycolicibacterium rhodesiae (strain NBB3)</name>
    <name type="common">Mycobacterium rhodesiae</name>
    <dbReference type="NCBI Taxonomy" id="710685"/>
    <lineage>
        <taxon>Bacteria</taxon>
        <taxon>Bacillati</taxon>
        <taxon>Actinomycetota</taxon>
        <taxon>Actinomycetes</taxon>
        <taxon>Mycobacteriales</taxon>
        <taxon>Mycobacteriaceae</taxon>
        <taxon>Mycolicibacterium</taxon>
    </lineage>
</organism>
<accession>G8RYS7</accession>
<reference evidence="2 3" key="1">
    <citation type="submission" date="2011-12" db="EMBL/GenBank/DDBJ databases">
        <title>Complete sequence of Mycobacterium rhodesiae NBB3.</title>
        <authorList>
            <consortium name="US DOE Joint Genome Institute"/>
            <person name="Lucas S."/>
            <person name="Han J."/>
            <person name="Lapidus A."/>
            <person name="Cheng J.-F."/>
            <person name="Goodwin L."/>
            <person name="Pitluck S."/>
            <person name="Peters L."/>
            <person name="Mikhailova N."/>
            <person name="Gu W."/>
            <person name="Detter J.C."/>
            <person name="Han C."/>
            <person name="Tapia R."/>
            <person name="Land M."/>
            <person name="Hauser L."/>
            <person name="Kyrpides N."/>
            <person name="Ivanova N."/>
            <person name="Pagani I."/>
            <person name="Mattes T."/>
            <person name="Holmes A."/>
            <person name="Rutledge P."/>
            <person name="Paulsen I."/>
            <person name="Coleman N."/>
            <person name="Woyke T."/>
        </authorList>
    </citation>
    <scope>NUCLEOTIDE SEQUENCE [LARGE SCALE GENOMIC DNA]</scope>
    <source>
        <strain evidence="2 3">NBB3</strain>
    </source>
</reference>
<dbReference type="eggNOG" id="COG0515">
    <property type="taxonomic scope" value="Bacteria"/>
</dbReference>
<dbReference type="HOGENOM" id="CLU_060937_0_0_11"/>
<dbReference type="PATRIC" id="fig|710685.3.peg.4037"/>
<dbReference type="AlphaFoldDB" id="G8RYS7"/>
<dbReference type="STRING" id="710685.MycrhN_4022"/>
<gene>
    <name evidence="2" type="ordered locus">MycrhN_4022</name>
</gene>
<keyword evidence="3" id="KW-1185">Reference proteome</keyword>
<name>G8RYS7_MYCRN</name>
<dbReference type="RefSeq" id="WP_014212282.1">
    <property type="nucleotide sequence ID" value="NC_016604.1"/>
</dbReference>
<evidence type="ECO:0000313" key="2">
    <source>
        <dbReference type="EMBL" id="AEV74530.1"/>
    </source>
</evidence>
<dbReference type="Pfam" id="PF14032">
    <property type="entry name" value="PknH_C"/>
    <property type="match status" value="1"/>
</dbReference>
<dbReference type="InterPro" id="IPR026954">
    <property type="entry name" value="PknH-like_Extracell"/>
</dbReference>
<dbReference type="KEGG" id="mrh:MycrhN_4022"/>